<keyword evidence="9" id="KW-0378">Hydrolase</keyword>
<dbReference type="Pfam" id="PF01569">
    <property type="entry name" value="PAP2"/>
    <property type="match status" value="1"/>
</dbReference>
<dbReference type="OrthoDB" id="328563at2759"/>
<dbReference type="GO" id="GO:0005886">
    <property type="term" value="C:plasma membrane"/>
    <property type="evidence" value="ECO:0007669"/>
    <property type="project" value="TreeGrafter"/>
</dbReference>
<comment type="similarity">
    <text evidence="2">Belongs to the PA-phosphatase related phosphoesterase family.</text>
</comment>
<dbReference type="GO" id="GO:0007165">
    <property type="term" value="P:signal transduction"/>
    <property type="evidence" value="ECO:0007669"/>
    <property type="project" value="TreeGrafter"/>
</dbReference>
<dbReference type="Proteomes" id="UP000007494">
    <property type="component" value="Chromosome XII"/>
</dbReference>
<organism evidence="8 10">
    <name type="scientific">Neospora caninum (strain Liverpool)</name>
    <dbReference type="NCBI Taxonomy" id="572307"/>
    <lineage>
        <taxon>Eukaryota</taxon>
        <taxon>Sar</taxon>
        <taxon>Alveolata</taxon>
        <taxon>Apicomplexa</taxon>
        <taxon>Conoidasida</taxon>
        <taxon>Coccidia</taxon>
        <taxon>Eucoccidiorida</taxon>
        <taxon>Eimeriorina</taxon>
        <taxon>Sarcocystidae</taxon>
        <taxon>Neospora</taxon>
    </lineage>
</organism>
<dbReference type="GeneID" id="13445184"/>
<feature type="transmembrane region" description="Helical" evidence="6">
    <location>
        <begin position="279"/>
        <end position="299"/>
    </location>
</feature>
<keyword evidence="10" id="KW-1185">Reference proteome</keyword>
<evidence type="ECO:0000313" key="10">
    <source>
        <dbReference type="Proteomes" id="UP000007494"/>
    </source>
</evidence>
<dbReference type="InterPro" id="IPR043216">
    <property type="entry name" value="PAP-like"/>
</dbReference>
<evidence type="ECO:0000256" key="4">
    <source>
        <dbReference type="ARBA" id="ARBA00022989"/>
    </source>
</evidence>
<feature type="transmembrane region" description="Helical" evidence="6">
    <location>
        <begin position="245"/>
        <end position="267"/>
    </location>
</feature>
<dbReference type="GO" id="GO:0006644">
    <property type="term" value="P:phospholipid metabolic process"/>
    <property type="evidence" value="ECO:0007669"/>
    <property type="project" value="InterPro"/>
</dbReference>
<feature type="domain" description="Phosphatidic acid phosphatase type 2/haloperoxidase" evidence="7">
    <location>
        <begin position="128"/>
        <end position="294"/>
    </location>
</feature>
<dbReference type="eggNOG" id="KOG3030">
    <property type="taxonomic scope" value="Eukaryota"/>
</dbReference>
<dbReference type="SMART" id="SM00014">
    <property type="entry name" value="acidPPc"/>
    <property type="match status" value="1"/>
</dbReference>
<keyword evidence="3 6" id="KW-0812">Transmembrane</keyword>
<evidence type="ECO:0000256" key="6">
    <source>
        <dbReference type="SAM" id="Phobius"/>
    </source>
</evidence>
<dbReference type="Gene3D" id="1.20.144.10">
    <property type="entry name" value="Phosphatidic acid phosphatase type 2/haloperoxidase"/>
    <property type="match status" value="1"/>
</dbReference>
<evidence type="ECO:0000256" key="2">
    <source>
        <dbReference type="ARBA" id="ARBA00008816"/>
    </source>
</evidence>
<dbReference type="GO" id="GO:0046839">
    <property type="term" value="P:phospholipid dephosphorylation"/>
    <property type="evidence" value="ECO:0007669"/>
    <property type="project" value="TreeGrafter"/>
</dbReference>
<dbReference type="SUPFAM" id="SSF48317">
    <property type="entry name" value="Acid phosphatase/Vanadium-dependent haloperoxidase"/>
    <property type="match status" value="1"/>
</dbReference>
<proteinExistence type="inferred from homology"/>
<dbReference type="CDD" id="cd03384">
    <property type="entry name" value="PAP2_wunen"/>
    <property type="match status" value="1"/>
</dbReference>
<evidence type="ECO:0000313" key="8">
    <source>
        <dbReference type="EMBL" id="CBZ55961.1"/>
    </source>
</evidence>
<evidence type="ECO:0000256" key="3">
    <source>
        <dbReference type="ARBA" id="ARBA00022692"/>
    </source>
</evidence>
<keyword evidence="4 6" id="KW-1133">Transmembrane helix</keyword>
<dbReference type="PANTHER" id="PTHR10165:SF103">
    <property type="entry name" value="PHOSPHOLIPID PHOSPHATASE HOMOLOG 1.2 HOMOLOG"/>
    <property type="match status" value="1"/>
</dbReference>
<feature type="transmembrane region" description="Helical" evidence="6">
    <location>
        <begin position="79"/>
        <end position="102"/>
    </location>
</feature>
<reference evidence="9" key="4">
    <citation type="journal article" date="2015" name="PLoS ONE">
        <title>Comprehensive Evaluation of Toxoplasma gondii VEG and Neospora caninum LIV Genomes with Tachyzoite Stage Transcriptome and Proteome Defines Novel Transcript Features.</title>
        <authorList>
            <person name="Ramaprasad A."/>
            <person name="Mourier T."/>
            <person name="Naeem R."/>
            <person name="Malas T.B."/>
            <person name="Moussa E."/>
            <person name="Panigrahi A."/>
            <person name="Vermont S.J."/>
            <person name="Otto T.D."/>
            <person name="Wastling J."/>
            <person name="Pain A."/>
        </authorList>
    </citation>
    <scope>NUCLEOTIDE SEQUENCE</scope>
    <source>
        <strain evidence="9">Liverpool</strain>
    </source>
</reference>
<feature type="transmembrane region" description="Helical" evidence="6">
    <location>
        <begin position="28"/>
        <end position="51"/>
    </location>
</feature>
<reference evidence="8" key="2">
    <citation type="submission" date="2011-03" db="EMBL/GenBank/DDBJ databases">
        <title>Comparative genomics and transcriptomics of Neospora caninum and Toxoplasma gondii.</title>
        <authorList>
            <person name="Reid A.J."/>
            <person name="Sohal A."/>
            <person name="Harris D."/>
            <person name="Quail M."/>
            <person name="Sanders M."/>
            <person name="Berriman M."/>
            <person name="Wastling J.M."/>
            <person name="Pain A."/>
        </authorList>
    </citation>
    <scope>NUCLEOTIDE SEQUENCE</scope>
    <source>
        <strain evidence="8">Liverpool</strain>
    </source>
</reference>
<accession>F0VQG4</accession>
<dbReference type="PANTHER" id="PTHR10165">
    <property type="entry name" value="LIPID PHOSPHATE PHOSPHATASE"/>
    <property type="match status" value="1"/>
</dbReference>
<keyword evidence="5 6" id="KW-0472">Membrane</keyword>
<reference evidence="8" key="1">
    <citation type="submission" date="2011-02" db="EMBL/GenBank/DDBJ databases">
        <authorList>
            <person name="Aslett M."/>
        </authorList>
    </citation>
    <scope>NUCLEOTIDE SEQUENCE</scope>
    <source>
        <strain evidence="8">Liverpool</strain>
    </source>
</reference>
<dbReference type="EMBL" id="LN714487">
    <property type="protein sequence ID" value="CEL70707.1"/>
    <property type="molecule type" value="Genomic_DNA"/>
</dbReference>
<evidence type="ECO:0000313" key="9">
    <source>
        <dbReference type="EMBL" id="CEL70707.1"/>
    </source>
</evidence>
<evidence type="ECO:0000259" key="7">
    <source>
        <dbReference type="SMART" id="SM00014"/>
    </source>
</evidence>
<dbReference type="InterPro" id="IPR000326">
    <property type="entry name" value="PAP2/HPO"/>
</dbReference>
<gene>
    <name evidence="9" type="ORF">BN1204_063870</name>
    <name evidence="8" type="ORF">NCLIV_063870</name>
</gene>
<dbReference type="InterPro" id="IPR036938">
    <property type="entry name" value="PAP2/HPO_sf"/>
</dbReference>
<dbReference type="VEuPathDB" id="ToxoDB:NCLIV_063870"/>
<dbReference type="EMBL" id="FR823393">
    <property type="protein sequence ID" value="CBZ55961.1"/>
    <property type="molecule type" value="Genomic_DNA"/>
</dbReference>
<dbReference type="RefSeq" id="XP_003885987.1">
    <property type="nucleotide sequence ID" value="XM_003885938.1"/>
</dbReference>
<dbReference type="AlphaFoldDB" id="F0VQG4"/>
<name>F0VQG4_NEOCL</name>
<reference evidence="10" key="3">
    <citation type="journal article" date="2012" name="PLoS Pathog.">
        <title>Comparative genomics of the apicomplexan parasites Toxoplasma gondii and Neospora caninum: Coccidia differing in host range and transmission strategy.</title>
        <authorList>
            <person name="Reid A.J."/>
            <person name="Vermont S.J."/>
            <person name="Cotton J.A."/>
            <person name="Harris D."/>
            <person name="Hill-Cawthorne G.A."/>
            <person name="Konen-Waisman S."/>
            <person name="Latham S.M."/>
            <person name="Mourier T."/>
            <person name="Norton R."/>
            <person name="Quail M.A."/>
            <person name="Sanders M."/>
            <person name="Shanmugam D."/>
            <person name="Sohal A."/>
            <person name="Wasmuth J.D."/>
            <person name="Brunk B."/>
            <person name="Grigg M.E."/>
            <person name="Howard J.C."/>
            <person name="Parkinson J."/>
            <person name="Roos D.S."/>
            <person name="Trees A.J."/>
            <person name="Berriman M."/>
            <person name="Pain A."/>
            <person name="Wastling J.M."/>
        </authorList>
    </citation>
    <scope>NUCLEOTIDE SEQUENCE [LARGE SCALE GENOMIC DNA]</scope>
    <source>
        <strain evidence="10">Liverpool</strain>
    </source>
</reference>
<dbReference type="OMA" id="NQHRYIE"/>
<comment type="subcellular location">
    <subcellularLocation>
        <location evidence="1">Membrane</location>
        <topology evidence="1">Multi-pass membrane protein</topology>
    </subcellularLocation>
</comment>
<feature type="transmembrane region" description="Helical" evidence="6">
    <location>
        <begin position="131"/>
        <end position="149"/>
    </location>
</feature>
<dbReference type="InParanoid" id="F0VQG4"/>
<evidence type="ECO:0000256" key="5">
    <source>
        <dbReference type="ARBA" id="ARBA00023136"/>
    </source>
</evidence>
<dbReference type="GO" id="GO:0008195">
    <property type="term" value="F:phosphatidate phosphatase activity"/>
    <property type="evidence" value="ECO:0007669"/>
    <property type="project" value="TreeGrafter"/>
</dbReference>
<protein>
    <submittedName>
        <fullName evidence="9">Lipid phosphate phosphohydrolase 1</fullName>
    </submittedName>
</protein>
<sequence length="320" mass="34732">MTEQEKGEGSGPLSLAPAGESVKGKTQFIIVILQIIGALAVGGYCIFASLAEPTAVGFFCNDDSIRFPLLPQTVPAFEASLIVLLVPLVVIIVVDTVTWVMFGERFGRRVNLGFCQLGGIIALYYQSLGGFAFALLSCYAITLTAKICVGRLRPHFLTVCQPDWTKITCSDPSGFLYVDKFVCLGTDKAAIKEARVSFPSGHSSTSMCSMLYLMLYLQSRLVLLWKSGVKPSPAASKPAETTWRILRLICPFLQLVAFGVALFIGLSRIKDKFHHPGDVVAGFVIGACCAIFTTFYIAALGSYKKGGVKERIEEELEETV</sequence>
<evidence type="ECO:0000256" key="1">
    <source>
        <dbReference type="ARBA" id="ARBA00004141"/>
    </source>
</evidence>